<evidence type="ECO:0000259" key="1">
    <source>
        <dbReference type="Pfam" id="PF13701"/>
    </source>
</evidence>
<dbReference type="NCBIfam" id="NF033539">
    <property type="entry name" value="transpos_IS1380"/>
    <property type="match status" value="1"/>
</dbReference>
<name>A0A1Q2CFQ9_9ACTN</name>
<reference evidence="2" key="2">
    <citation type="submission" date="2017-02" db="EMBL/GenBank/DDBJ databases">
        <authorList>
            <person name="Peterson S.W."/>
        </authorList>
    </citation>
    <scope>NUCLEOTIDE SEQUENCE</scope>
    <source>
        <strain evidence="2">RP1T</strain>
    </source>
</reference>
<dbReference type="InterPro" id="IPR025668">
    <property type="entry name" value="Tnp_DDE_dom"/>
</dbReference>
<dbReference type="EMBL" id="CP019605">
    <property type="protein sequence ID" value="AQP45781.1"/>
    <property type="molecule type" value="Genomic_DNA"/>
</dbReference>
<dbReference type="EMBL" id="CP019605">
    <property type="protein sequence ID" value="AQP44951.1"/>
    <property type="molecule type" value="Genomic_DNA"/>
</dbReference>
<dbReference type="OrthoDB" id="3254802at2"/>
<reference evidence="2 5" key="1">
    <citation type="journal article" date="2016" name="Int. J. Syst. Evol. Microbiol.">
        <title>Tessaracoccus flavus sp. nov., isolated from the drainage system of a lindane-producing factory.</title>
        <authorList>
            <person name="Kumari R."/>
            <person name="Singh P."/>
            <person name="Schumann P."/>
            <person name="Lal R."/>
        </authorList>
    </citation>
    <scope>NUCLEOTIDE SEQUENCE [LARGE SCALE GENOMIC DNA]</scope>
    <source>
        <strain evidence="2 5">RP1T</strain>
    </source>
</reference>
<evidence type="ECO:0000313" key="2">
    <source>
        <dbReference type="EMBL" id="AQP44948.1"/>
    </source>
</evidence>
<proteinExistence type="predicted"/>
<dbReference type="AlphaFoldDB" id="A0A1Q2CFQ9"/>
<sequence length="463" mass="50425">MKRTSWSTGMSVTGDGGAVIAHAGSIGLRMLAENTGLTGALSTAMARRSFIPSVHDRGQVLTDVAVMLADGGEAISDIDVLRHQGQVLGPVASAPTVWRALDEVTDARRRKIQAARARVRRHVWAQLTAAGGVPASKVAGTDLGETIVLDVDATIVVTHSEKELASPTFKRTFGYHPIGVWCDNTGEFLAAALRTGRAGSNTAVDHIQVLGEAITQIPMPYRRNLLIRCDGAGASHQLLDWLHAQGQVRGRTLHYSVGFTIGEKVRAAITELPAGLWSPALTAEGEVREGGDVAELTGLLDLTSWPAGMRVILRRERPHPGAQLSLFEVHDGWRYQAFATNTTSGTLQFLEARHRAHARVEDRIRHAKDSGLGRFPSREFAINQTWLALTMIAADLVAWLKMLALDGDLAKAEPKALRYRLLHVPARLVHGARRRRLRLPKTWPWVEHLVAAFARIAAIPPPH</sequence>
<evidence type="ECO:0000313" key="3">
    <source>
        <dbReference type="EMBL" id="AQP44951.1"/>
    </source>
</evidence>
<dbReference type="Pfam" id="PF13701">
    <property type="entry name" value="DDE_Tnp_1_4"/>
    <property type="match status" value="1"/>
</dbReference>
<feature type="domain" description="Transposase DDE" evidence="1">
    <location>
        <begin position="10"/>
        <end position="459"/>
    </location>
</feature>
<dbReference type="KEGG" id="tfl:RPIT_09245"/>
<protein>
    <submittedName>
        <fullName evidence="2">IS1380 family transposase</fullName>
    </submittedName>
</protein>
<dbReference type="STRING" id="1610493.RPIT_09245"/>
<keyword evidence="5" id="KW-1185">Reference proteome</keyword>
<dbReference type="KEGG" id="tfl:RPIT_14030"/>
<dbReference type="KEGG" id="tfl:RPIT_09260"/>
<organism evidence="2 5">
    <name type="scientific">Tessaracoccus flavus</name>
    <dbReference type="NCBI Taxonomy" id="1610493"/>
    <lineage>
        <taxon>Bacteria</taxon>
        <taxon>Bacillati</taxon>
        <taxon>Actinomycetota</taxon>
        <taxon>Actinomycetes</taxon>
        <taxon>Propionibacteriales</taxon>
        <taxon>Propionibacteriaceae</taxon>
        <taxon>Tessaracoccus</taxon>
    </lineage>
</organism>
<evidence type="ECO:0000313" key="5">
    <source>
        <dbReference type="Proteomes" id="UP000188324"/>
    </source>
</evidence>
<dbReference type="EMBL" id="CP019605">
    <property type="protein sequence ID" value="AQP44948.1"/>
    <property type="molecule type" value="Genomic_DNA"/>
</dbReference>
<dbReference type="Proteomes" id="UP000188324">
    <property type="component" value="Chromosome"/>
</dbReference>
<gene>
    <name evidence="2" type="ORF">RPIT_09245</name>
    <name evidence="3" type="ORF">RPIT_09260</name>
    <name evidence="4" type="ORF">RPIT_14030</name>
</gene>
<dbReference type="InterPro" id="IPR047960">
    <property type="entry name" value="Transpos_IS1380"/>
</dbReference>
<evidence type="ECO:0000313" key="4">
    <source>
        <dbReference type="EMBL" id="AQP45781.1"/>
    </source>
</evidence>
<accession>A0A1Q2CFQ9</accession>